<evidence type="ECO:0000256" key="4">
    <source>
        <dbReference type="SAM" id="MobiDB-lite"/>
    </source>
</evidence>
<protein>
    <submittedName>
        <fullName evidence="5">Uncharacterized protein</fullName>
    </submittedName>
</protein>
<dbReference type="EMBL" id="NHOQ01002838">
    <property type="protein sequence ID" value="PWA14378.1"/>
    <property type="molecule type" value="Genomic_DNA"/>
</dbReference>
<keyword evidence="2" id="KW-0963">Cytoplasm</keyword>
<keyword evidence="6" id="KW-1185">Reference proteome</keyword>
<name>A0A315UQX7_GAMAF</name>
<comment type="subcellular location">
    <subcellularLocation>
        <location evidence="1">Cytoplasm</location>
    </subcellularLocation>
</comment>
<evidence type="ECO:0000313" key="5">
    <source>
        <dbReference type="EMBL" id="PWA14378.1"/>
    </source>
</evidence>
<evidence type="ECO:0000256" key="3">
    <source>
        <dbReference type="ARBA" id="ARBA00023054"/>
    </source>
</evidence>
<proteinExistence type="predicted"/>
<reference evidence="5 6" key="1">
    <citation type="journal article" date="2018" name="G3 (Bethesda)">
        <title>A High-Quality Reference Genome for the Invasive Mosquitofish Gambusia affinis Using a Chicago Library.</title>
        <authorList>
            <person name="Hoffberg S.L."/>
            <person name="Troendle N.J."/>
            <person name="Glenn T.C."/>
            <person name="Mahmud O."/>
            <person name="Louha S."/>
            <person name="Chalopin D."/>
            <person name="Bennetzen J.L."/>
            <person name="Mauricio R."/>
        </authorList>
    </citation>
    <scope>NUCLEOTIDE SEQUENCE [LARGE SCALE GENOMIC DNA]</scope>
    <source>
        <strain evidence="5">NE01/NJP1002.9</strain>
        <tissue evidence="5">Muscle</tissue>
    </source>
</reference>
<evidence type="ECO:0000256" key="2">
    <source>
        <dbReference type="ARBA" id="ARBA00022490"/>
    </source>
</evidence>
<keyword evidence="3" id="KW-0175">Coiled coil</keyword>
<feature type="region of interest" description="Disordered" evidence="4">
    <location>
        <begin position="262"/>
        <end position="287"/>
    </location>
</feature>
<dbReference type="PANTHER" id="PTHR18875:SF8">
    <property type="entry name" value="COILED-COIL DOMAIN-CONTAINING PROTEIN 18"/>
    <property type="match status" value="1"/>
</dbReference>
<evidence type="ECO:0000256" key="1">
    <source>
        <dbReference type="ARBA" id="ARBA00004496"/>
    </source>
</evidence>
<feature type="region of interest" description="Disordered" evidence="4">
    <location>
        <begin position="1"/>
        <end position="31"/>
    </location>
</feature>
<feature type="compositionally biased region" description="Basic and acidic residues" evidence="4">
    <location>
        <begin position="11"/>
        <end position="25"/>
    </location>
</feature>
<dbReference type="GO" id="GO:0005737">
    <property type="term" value="C:cytoplasm"/>
    <property type="evidence" value="ECO:0007669"/>
    <property type="project" value="UniProtKB-SubCell"/>
</dbReference>
<sequence length="287" mass="32813">MIDTGGSAGDGSRDAARRRQTEPRRRLQPRLPSCGAMFSAGVGRVQEGGLHHKVAGWSLSRSLLVSERPEMENPLMRLPQRNSHIPQRLEMSKFHGELTQREQELLRIRRDSDTKAAELAKMEKMLQQTKNMMEKKTDSGLESKGYQENMVEDLEEKVRSSRRYRRNSLHHTQMLESQMKTVKGELVGTLDHLQELRNVLRRSQQKAEERKVAMEKLAAGLRSVNCTEAIKKLKNEAGICVQGCLVFLLHPSSHKHLTHFPVPSEENLPYHDANTRPGWLQGRRDTV</sequence>
<gene>
    <name evidence="5" type="ORF">CCH79_00011050</name>
</gene>
<dbReference type="PANTHER" id="PTHR18875">
    <property type="entry name" value="SARCOMA ANTIGEN NY-SAR-24/CYTOSKELETAL PROTEIN SOJO"/>
    <property type="match status" value="1"/>
</dbReference>
<accession>A0A315UQX7</accession>
<organism evidence="5 6">
    <name type="scientific">Gambusia affinis</name>
    <name type="common">Western mosquitofish</name>
    <name type="synonym">Heterandria affinis</name>
    <dbReference type="NCBI Taxonomy" id="33528"/>
    <lineage>
        <taxon>Eukaryota</taxon>
        <taxon>Metazoa</taxon>
        <taxon>Chordata</taxon>
        <taxon>Craniata</taxon>
        <taxon>Vertebrata</taxon>
        <taxon>Euteleostomi</taxon>
        <taxon>Actinopterygii</taxon>
        <taxon>Neopterygii</taxon>
        <taxon>Teleostei</taxon>
        <taxon>Neoteleostei</taxon>
        <taxon>Acanthomorphata</taxon>
        <taxon>Ovalentaria</taxon>
        <taxon>Atherinomorphae</taxon>
        <taxon>Cyprinodontiformes</taxon>
        <taxon>Poeciliidae</taxon>
        <taxon>Poeciliinae</taxon>
        <taxon>Gambusia</taxon>
    </lineage>
</organism>
<dbReference type="Proteomes" id="UP000250572">
    <property type="component" value="Unassembled WGS sequence"/>
</dbReference>
<comment type="caution">
    <text evidence="5">The sequence shown here is derived from an EMBL/GenBank/DDBJ whole genome shotgun (WGS) entry which is preliminary data.</text>
</comment>
<dbReference type="AlphaFoldDB" id="A0A315UQX7"/>
<evidence type="ECO:0000313" key="6">
    <source>
        <dbReference type="Proteomes" id="UP000250572"/>
    </source>
</evidence>